<dbReference type="PATRIC" id="fig|225937.3.peg.1587"/>
<evidence type="ECO:0000313" key="1">
    <source>
        <dbReference type="EMBL" id="ADP97341.1"/>
    </source>
</evidence>
<organism evidence="1 2">
    <name type="scientific">Marinobacter adhaerens (strain DSM 23420 / HP15)</name>
    <dbReference type="NCBI Taxonomy" id="225937"/>
    <lineage>
        <taxon>Bacteria</taxon>
        <taxon>Pseudomonadati</taxon>
        <taxon>Pseudomonadota</taxon>
        <taxon>Gammaproteobacteria</taxon>
        <taxon>Pseudomonadales</taxon>
        <taxon>Marinobacteraceae</taxon>
        <taxon>Marinobacter</taxon>
    </lineage>
</organism>
<sequence>MCAVIHLDFLVLGLVRLARGQNKNEFTAISREGLINPPIALSHWHPLKILFSEFRFRSKSVGTKLA</sequence>
<reference evidence="1 2" key="1">
    <citation type="journal article" date="2010" name="Stand. Genomic Sci.">
        <title>Complete genome sequence of Marinobacter adhaerens type strain (HP15), a diatom-interacting marine microorganism.</title>
        <authorList>
            <person name="Gardes A."/>
            <person name="Kaeppel E."/>
            <person name="Shehzad A."/>
            <person name="Seebah S."/>
            <person name="Teeling H."/>
            <person name="Yarza P."/>
            <person name="Glockner F.O."/>
            <person name="Grossart H.P."/>
            <person name="Ullrich M.S."/>
        </authorList>
    </citation>
    <scope>NUCLEOTIDE SEQUENCE [LARGE SCALE GENOMIC DNA]</scope>
    <source>
        <strain evidence="2">DSM 23420 / HP15</strain>
    </source>
</reference>
<accession>E4PM13</accession>
<reference evidence="2" key="2">
    <citation type="submission" date="2010-02" db="EMBL/GenBank/DDBJ databases">
        <title>Complete genome sequence of Marinobacter adhaerens type strain (HP15).</title>
        <authorList>
            <person name="Gaerdes A.A.M."/>
            <person name="Kaeppel E."/>
            <person name="Shezad A."/>
            <person name="Seebah S."/>
            <person name="Teeling H."/>
            <person name="Yarza P."/>
            <person name="Gloeckner F.O."/>
            <person name="Ullrich M.S."/>
        </authorList>
    </citation>
    <scope>NUCLEOTIDE SEQUENCE [LARGE SCALE GENOMIC DNA]</scope>
    <source>
        <strain evidence="2">DSM 23420 / HP15</strain>
    </source>
</reference>
<name>E4PM13_MARAH</name>
<dbReference type="Proteomes" id="UP000007077">
    <property type="component" value="Chromosome"/>
</dbReference>
<gene>
    <name evidence="1" type="ordered locus">HP15_1577</name>
</gene>
<dbReference type="STRING" id="225937.HP15_1577"/>
<evidence type="ECO:0000313" key="2">
    <source>
        <dbReference type="Proteomes" id="UP000007077"/>
    </source>
</evidence>
<dbReference type="AlphaFoldDB" id="E4PM13"/>
<dbReference type="HOGENOM" id="CLU_2826033_0_0_6"/>
<dbReference type="EMBL" id="CP001978">
    <property type="protein sequence ID" value="ADP97341.1"/>
    <property type="molecule type" value="Genomic_DNA"/>
</dbReference>
<protein>
    <submittedName>
        <fullName evidence="1">Uncharacterized protein</fullName>
    </submittedName>
</protein>
<dbReference type="KEGG" id="mad:HP15_1577"/>
<proteinExistence type="predicted"/>